<sequence length="413" mass="46719">MTDINGQRSDKGSVDSPRRTGKIPSMSPTLHNLLQQRELHLQLQSQGQSLRQQQQGQVQSQPKPKLEHHTHSMGPTQLPPPPIQPYLPPSIIYRKLPREFIKCQKKDLITIVSRMLSSLIEINDRQSAPNLKYIDHASLTRFHSRSPPQITVFNYLYRLSHFSSLENSILITAVYYIDLLTRCYPVFAINSLTVHRFLLTATTVASKSLCDSFCSNHHYSKVGGVNIMELNLLEAEFLTKVNYRVVPRDFNYDFIGERRSSTGTLDADTNRNVQHGITCAAEILDLYYRRMVMLVGGMSKDVEDNDLDDSNENGNHVFIGHDDSVVFYLGDDDEQYFQDTEPAPVQYYSNEYIDSSTDNDSSPVSDSLSSSDSAESLQNPTGQSTEHPEHGDPICSRKRGAEDFSHSKRRCGA</sequence>
<dbReference type="GO" id="GO:0005634">
    <property type="term" value="C:nucleus"/>
    <property type="evidence" value="ECO:0007669"/>
    <property type="project" value="TreeGrafter"/>
</dbReference>
<feature type="region of interest" description="Disordered" evidence="1">
    <location>
        <begin position="44"/>
        <end position="84"/>
    </location>
</feature>
<dbReference type="EMBL" id="CP064814">
    <property type="protein sequence ID" value="QPG75738.1"/>
    <property type="molecule type" value="Genomic_DNA"/>
</dbReference>
<dbReference type="GO" id="GO:0019901">
    <property type="term" value="F:protein kinase binding"/>
    <property type="evidence" value="ECO:0007669"/>
    <property type="project" value="InterPro"/>
</dbReference>
<feature type="region of interest" description="Disordered" evidence="1">
    <location>
        <begin position="352"/>
        <end position="413"/>
    </location>
</feature>
<reference evidence="2" key="1">
    <citation type="submission" date="2020-10" db="EMBL/GenBank/DDBJ databases">
        <authorList>
            <person name="Roach M.J.R."/>
        </authorList>
    </citation>
    <scope>NUCLEOTIDE SEQUENCE</scope>
    <source>
        <strain evidence="2">CBS 1945</strain>
    </source>
</reference>
<dbReference type="KEGG" id="bnn:FOA43_003098"/>
<name>A0A875S453_EENNA</name>
<dbReference type="InterPro" id="IPR013922">
    <property type="entry name" value="Cyclin_PHO80-like"/>
</dbReference>
<protein>
    <recommendedName>
        <fullName evidence="4">Cyclin</fullName>
    </recommendedName>
</protein>
<dbReference type="SUPFAM" id="SSF47954">
    <property type="entry name" value="Cyclin-like"/>
    <property type="match status" value="1"/>
</dbReference>
<feature type="compositionally biased region" description="Low complexity" evidence="1">
    <location>
        <begin position="358"/>
        <end position="376"/>
    </location>
</feature>
<organism evidence="2 3">
    <name type="scientific">Eeniella nana</name>
    <name type="common">Yeast</name>
    <name type="synonym">Brettanomyces nanus</name>
    <dbReference type="NCBI Taxonomy" id="13502"/>
    <lineage>
        <taxon>Eukaryota</taxon>
        <taxon>Fungi</taxon>
        <taxon>Dikarya</taxon>
        <taxon>Ascomycota</taxon>
        <taxon>Saccharomycotina</taxon>
        <taxon>Pichiomycetes</taxon>
        <taxon>Pichiales</taxon>
        <taxon>Pichiaceae</taxon>
        <taxon>Brettanomyces</taxon>
    </lineage>
</organism>
<dbReference type="CDD" id="cd20558">
    <property type="entry name" value="CYCLIN_ScPCL7-like"/>
    <property type="match status" value="1"/>
</dbReference>
<dbReference type="Pfam" id="PF08613">
    <property type="entry name" value="Cyclin"/>
    <property type="match status" value="1"/>
</dbReference>
<dbReference type="AlphaFoldDB" id="A0A875S453"/>
<dbReference type="Proteomes" id="UP000662931">
    <property type="component" value="Chromosome 3"/>
</dbReference>
<dbReference type="PANTHER" id="PTHR15615">
    <property type="match status" value="1"/>
</dbReference>
<evidence type="ECO:0000313" key="2">
    <source>
        <dbReference type="EMBL" id="QPG75738.1"/>
    </source>
</evidence>
<dbReference type="PANTHER" id="PTHR15615:SF117">
    <property type="entry name" value="PHO85 CYCLIN PHO80"/>
    <property type="match status" value="1"/>
</dbReference>
<accession>A0A875S453</accession>
<dbReference type="GO" id="GO:0016538">
    <property type="term" value="F:cyclin-dependent protein serine/threonine kinase regulator activity"/>
    <property type="evidence" value="ECO:0007669"/>
    <property type="project" value="TreeGrafter"/>
</dbReference>
<keyword evidence="3" id="KW-1185">Reference proteome</keyword>
<evidence type="ECO:0000256" key="1">
    <source>
        <dbReference type="SAM" id="MobiDB-lite"/>
    </source>
</evidence>
<feature type="compositionally biased region" description="Low complexity" evidence="1">
    <location>
        <begin position="44"/>
        <end position="61"/>
    </location>
</feature>
<dbReference type="InterPro" id="IPR036915">
    <property type="entry name" value="Cyclin-like_sf"/>
</dbReference>
<feature type="region of interest" description="Disordered" evidence="1">
    <location>
        <begin position="1"/>
        <end position="31"/>
    </location>
</feature>
<dbReference type="Gene3D" id="1.10.472.10">
    <property type="entry name" value="Cyclin-like"/>
    <property type="match status" value="1"/>
</dbReference>
<dbReference type="GO" id="GO:0000307">
    <property type="term" value="C:cyclin-dependent protein kinase holoenzyme complex"/>
    <property type="evidence" value="ECO:0007669"/>
    <property type="project" value="TreeGrafter"/>
</dbReference>
<proteinExistence type="predicted"/>
<feature type="compositionally biased region" description="Basic and acidic residues" evidence="1">
    <location>
        <begin position="8"/>
        <end position="18"/>
    </location>
</feature>
<evidence type="ECO:0008006" key="4">
    <source>
        <dbReference type="Google" id="ProtNLM"/>
    </source>
</evidence>
<dbReference type="OrthoDB" id="337735at2759"/>
<dbReference type="GeneID" id="62196499"/>
<dbReference type="RefSeq" id="XP_038779303.1">
    <property type="nucleotide sequence ID" value="XM_038923375.1"/>
</dbReference>
<gene>
    <name evidence="2" type="ORF">FOA43_003098</name>
</gene>
<evidence type="ECO:0000313" key="3">
    <source>
        <dbReference type="Proteomes" id="UP000662931"/>
    </source>
</evidence>